<protein>
    <submittedName>
        <fullName evidence="3">3-oxoacyl-ACP reductase</fullName>
    </submittedName>
</protein>
<organism evidence="3 4">
    <name type="scientific">Nocardioides silvaticus</name>
    <dbReference type="NCBI Taxonomy" id="2201891"/>
    <lineage>
        <taxon>Bacteria</taxon>
        <taxon>Bacillati</taxon>
        <taxon>Actinomycetota</taxon>
        <taxon>Actinomycetes</taxon>
        <taxon>Propionibacteriales</taxon>
        <taxon>Nocardioidaceae</taxon>
        <taxon>Nocardioides</taxon>
    </lineage>
</organism>
<dbReference type="InterPro" id="IPR050259">
    <property type="entry name" value="SDR"/>
</dbReference>
<dbReference type="RefSeq" id="WP_109693738.1">
    <property type="nucleotide sequence ID" value="NZ_QGDD01000004.1"/>
</dbReference>
<dbReference type="CDD" id="cd05344">
    <property type="entry name" value="BKR_like_SDR_like"/>
    <property type="match status" value="1"/>
</dbReference>
<comment type="caution">
    <text evidence="3">The sequence shown here is derived from an EMBL/GenBank/DDBJ whole genome shotgun (WGS) entry which is preliminary data.</text>
</comment>
<dbReference type="Proteomes" id="UP000245507">
    <property type="component" value="Unassembled WGS sequence"/>
</dbReference>
<name>A0A316TTV4_9ACTN</name>
<gene>
    <name evidence="3" type="ORF">DJ010_11160</name>
</gene>
<dbReference type="PANTHER" id="PTHR42879">
    <property type="entry name" value="3-OXOACYL-(ACYL-CARRIER-PROTEIN) REDUCTASE"/>
    <property type="match status" value="1"/>
</dbReference>
<evidence type="ECO:0000256" key="2">
    <source>
        <dbReference type="ARBA" id="ARBA00023002"/>
    </source>
</evidence>
<dbReference type="InterPro" id="IPR036291">
    <property type="entry name" value="NAD(P)-bd_dom_sf"/>
</dbReference>
<keyword evidence="2" id="KW-0560">Oxidoreductase</keyword>
<dbReference type="PANTHER" id="PTHR42879:SF6">
    <property type="entry name" value="NADPH-DEPENDENT REDUCTASE BACG"/>
    <property type="match status" value="1"/>
</dbReference>
<comment type="similarity">
    <text evidence="1">Belongs to the short-chain dehydrogenases/reductases (SDR) family.</text>
</comment>
<evidence type="ECO:0000313" key="3">
    <source>
        <dbReference type="EMBL" id="PWN02936.1"/>
    </source>
</evidence>
<dbReference type="Gene3D" id="3.40.50.720">
    <property type="entry name" value="NAD(P)-binding Rossmann-like Domain"/>
    <property type="match status" value="1"/>
</dbReference>
<sequence>MDLGIESKVALVTGGAGGLGSAIARALASEGAAVVVADLRGDAAEAVAAGIRDDGGTALGLDWELGDLDACGDRLATVESELGPVDILVNNTGGPPAMTVTEVTEDAWRDHFESMVLTVVDLTGRVVPGMRERGWGRVITSTSSGVVAPIPGLGLSNALRSTLLGWSKTLSREVARDGITCNIVVPGRIGTARTRHLDEVRAQQAGRPVEEVAEESASGIPLGRYGTPEEYATAVAFLAGRPASYITGSVVRVDGGLINAV</sequence>
<keyword evidence="4" id="KW-1185">Reference proteome</keyword>
<dbReference type="GO" id="GO:0016491">
    <property type="term" value="F:oxidoreductase activity"/>
    <property type="evidence" value="ECO:0007669"/>
    <property type="project" value="UniProtKB-KW"/>
</dbReference>
<dbReference type="PRINTS" id="PR00081">
    <property type="entry name" value="GDHRDH"/>
</dbReference>
<dbReference type="OrthoDB" id="9804774at2"/>
<accession>A0A316TTV4</accession>
<dbReference type="InterPro" id="IPR002347">
    <property type="entry name" value="SDR_fam"/>
</dbReference>
<reference evidence="3 4" key="1">
    <citation type="submission" date="2018-05" db="EMBL/GenBank/DDBJ databases">
        <title>Nocardioides silvaticus genome.</title>
        <authorList>
            <person name="Li C."/>
            <person name="Wang G."/>
        </authorList>
    </citation>
    <scope>NUCLEOTIDE SEQUENCE [LARGE SCALE GENOMIC DNA]</scope>
    <source>
        <strain evidence="3 4">CCTCC AB 2018079</strain>
    </source>
</reference>
<dbReference type="Pfam" id="PF13561">
    <property type="entry name" value="adh_short_C2"/>
    <property type="match status" value="1"/>
</dbReference>
<evidence type="ECO:0000313" key="4">
    <source>
        <dbReference type="Proteomes" id="UP000245507"/>
    </source>
</evidence>
<dbReference type="EMBL" id="QGDD01000004">
    <property type="protein sequence ID" value="PWN02936.1"/>
    <property type="molecule type" value="Genomic_DNA"/>
</dbReference>
<dbReference type="AlphaFoldDB" id="A0A316TTV4"/>
<proteinExistence type="inferred from homology"/>
<dbReference type="FunFam" id="3.40.50.720:FF:000084">
    <property type="entry name" value="Short-chain dehydrogenase reductase"/>
    <property type="match status" value="1"/>
</dbReference>
<dbReference type="SUPFAM" id="SSF51735">
    <property type="entry name" value="NAD(P)-binding Rossmann-fold domains"/>
    <property type="match status" value="1"/>
</dbReference>
<evidence type="ECO:0000256" key="1">
    <source>
        <dbReference type="ARBA" id="ARBA00006484"/>
    </source>
</evidence>